<accession>A0A814DZD7</accession>
<dbReference type="Proteomes" id="UP000663834">
    <property type="component" value="Unassembled WGS sequence"/>
</dbReference>
<feature type="region of interest" description="Disordered" evidence="1">
    <location>
        <begin position="1"/>
        <end position="23"/>
    </location>
</feature>
<organism evidence="2 11">
    <name type="scientific">Rotaria magnacalcarata</name>
    <dbReference type="NCBI Taxonomy" id="392030"/>
    <lineage>
        <taxon>Eukaryota</taxon>
        <taxon>Metazoa</taxon>
        <taxon>Spiralia</taxon>
        <taxon>Gnathifera</taxon>
        <taxon>Rotifera</taxon>
        <taxon>Eurotatoria</taxon>
        <taxon>Bdelloidea</taxon>
        <taxon>Philodinida</taxon>
        <taxon>Philodinidae</taxon>
        <taxon>Rotaria</taxon>
    </lineage>
</organism>
<evidence type="ECO:0000313" key="10">
    <source>
        <dbReference type="EMBL" id="CAF3983435.1"/>
    </source>
</evidence>
<reference evidence="2" key="1">
    <citation type="submission" date="2021-02" db="EMBL/GenBank/DDBJ databases">
        <authorList>
            <person name="Nowell W R."/>
        </authorList>
    </citation>
    <scope>NUCLEOTIDE SEQUENCE</scope>
</reference>
<name>A0A814DZD7_9BILA</name>
<dbReference type="Proteomes" id="UP000681967">
    <property type="component" value="Unassembled WGS sequence"/>
</dbReference>
<comment type="caution">
    <text evidence="2">The sequence shown here is derived from an EMBL/GenBank/DDBJ whole genome shotgun (WGS) entry which is preliminary data.</text>
</comment>
<sequence length="273" mass="31343">MYGRGQHNISIQSQCSEDEHEESSSSDSTLVMLMVHNLDHMMQPHEWEILLKREIHGARILGVSVIREQSSSRPWGEGELTAYILTRHDASLIRQYLHNRRLGFRRLHVDAVASNSGIEVFLVHKILQLLKLNPQMPDVVIEQRINSFFRRFPSSVRQHDYDRTAVMRLIHECMGLPASPPVSSDESEIEEDSSSVTPLQIQLQPTPTSQQPQNIPIQLSPQQEKSIGNPQLITIDERTMQLHFTPFYFDLLETMSTVKSKNEYVQLPNADLL</sequence>
<dbReference type="EMBL" id="CAJNOW010010680">
    <property type="protein sequence ID" value="CAF1585746.1"/>
    <property type="molecule type" value="Genomic_DNA"/>
</dbReference>
<dbReference type="Proteomes" id="UP000663887">
    <property type="component" value="Unassembled WGS sequence"/>
</dbReference>
<evidence type="ECO:0000313" key="4">
    <source>
        <dbReference type="EMBL" id="CAF2054576.1"/>
    </source>
</evidence>
<gene>
    <name evidence="10" type="ORF">BYL167_LOCUS12740</name>
    <name evidence="2" type="ORF">CJN711_LOCUS387</name>
    <name evidence="8" type="ORF">GIL414_LOCUS8935</name>
    <name evidence="3" type="ORF">KQP761_LOCUS20631</name>
    <name evidence="5" type="ORF">MBJ925_LOCUS27924</name>
    <name evidence="9" type="ORF">SMN809_LOCUS10942</name>
    <name evidence="7" type="ORF">UXM345_LOCUS943</name>
    <name evidence="4" type="ORF">WKI299_LOCUS10933</name>
    <name evidence="6" type="ORF">XDN619_LOCUS35462</name>
</gene>
<dbReference type="Proteomes" id="UP000663855">
    <property type="component" value="Unassembled WGS sequence"/>
</dbReference>
<dbReference type="Proteomes" id="UP000663842">
    <property type="component" value="Unassembled WGS sequence"/>
</dbReference>
<evidence type="ECO:0000256" key="1">
    <source>
        <dbReference type="SAM" id="MobiDB-lite"/>
    </source>
</evidence>
<dbReference type="Proteomes" id="UP000663824">
    <property type="component" value="Unassembled WGS sequence"/>
</dbReference>
<dbReference type="EMBL" id="CAJNRE010014941">
    <property type="protein sequence ID" value="CAF2132942.1"/>
    <property type="molecule type" value="Genomic_DNA"/>
</dbReference>
<evidence type="ECO:0000313" key="8">
    <source>
        <dbReference type="EMBL" id="CAF3948043.1"/>
    </source>
</evidence>
<dbReference type="EMBL" id="CAJOBJ010002968">
    <property type="protein sequence ID" value="CAF3948043.1"/>
    <property type="molecule type" value="Genomic_DNA"/>
</dbReference>
<evidence type="ECO:0000313" key="5">
    <source>
        <dbReference type="EMBL" id="CAF2132942.1"/>
    </source>
</evidence>
<dbReference type="OrthoDB" id="10013217at2759"/>
<dbReference type="EMBL" id="CAJOBH010004259">
    <property type="protein sequence ID" value="CAF3983435.1"/>
    <property type="molecule type" value="Genomic_DNA"/>
</dbReference>
<dbReference type="EMBL" id="CAJNRF010003993">
    <property type="protein sequence ID" value="CAF2054576.1"/>
    <property type="molecule type" value="Genomic_DNA"/>
</dbReference>
<evidence type="ECO:0000313" key="3">
    <source>
        <dbReference type="EMBL" id="CAF1585746.1"/>
    </source>
</evidence>
<evidence type="ECO:0000313" key="11">
    <source>
        <dbReference type="Proteomes" id="UP000663855"/>
    </source>
</evidence>
<proteinExistence type="predicted"/>
<dbReference type="Proteomes" id="UP000681720">
    <property type="component" value="Unassembled WGS sequence"/>
</dbReference>
<dbReference type="EMBL" id="CAJOBI010003846">
    <property type="protein sequence ID" value="CAF3982593.1"/>
    <property type="molecule type" value="Genomic_DNA"/>
</dbReference>
<dbReference type="Proteomes" id="UP000663856">
    <property type="component" value="Unassembled WGS sequence"/>
</dbReference>
<dbReference type="EMBL" id="CAJOBF010000046">
    <property type="protein sequence ID" value="CAF3732899.1"/>
    <property type="molecule type" value="Genomic_DNA"/>
</dbReference>
<dbReference type="EMBL" id="CAJNRG010018196">
    <property type="protein sequence ID" value="CAF2252554.1"/>
    <property type="molecule type" value="Genomic_DNA"/>
</dbReference>
<dbReference type="AlphaFoldDB" id="A0A814DZD7"/>
<evidence type="ECO:0000313" key="9">
    <source>
        <dbReference type="EMBL" id="CAF3982593.1"/>
    </source>
</evidence>
<evidence type="ECO:0000313" key="7">
    <source>
        <dbReference type="EMBL" id="CAF3732899.1"/>
    </source>
</evidence>
<dbReference type="Proteomes" id="UP000676336">
    <property type="component" value="Unassembled WGS sequence"/>
</dbReference>
<evidence type="ECO:0000313" key="2">
    <source>
        <dbReference type="EMBL" id="CAF0960292.1"/>
    </source>
</evidence>
<dbReference type="EMBL" id="CAJNOV010000029">
    <property type="protein sequence ID" value="CAF0960292.1"/>
    <property type="molecule type" value="Genomic_DNA"/>
</dbReference>
<protein>
    <submittedName>
        <fullName evidence="2">Uncharacterized protein</fullName>
    </submittedName>
</protein>
<evidence type="ECO:0000313" key="6">
    <source>
        <dbReference type="EMBL" id="CAF2252554.1"/>
    </source>
</evidence>